<comment type="similarity">
    <text evidence="8 9">Belongs to the TonB-dependent receptor family.</text>
</comment>
<dbReference type="PANTHER" id="PTHR30069">
    <property type="entry name" value="TONB-DEPENDENT OUTER MEMBRANE RECEPTOR"/>
    <property type="match status" value="1"/>
</dbReference>
<evidence type="ECO:0000256" key="8">
    <source>
        <dbReference type="PROSITE-ProRule" id="PRU01360"/>
    </source>
</evidence>
<dbReference type="RefSeq" id="WP_200355065.1">
    <property type="nucleotide sequence ID" value="NZ_JAENIL010000012.1"/>
</dbReference>
<keyword evidence="13" id="KW-1185">Reference proteome</keyword>
<keyword evidence="7 8" id="KW-0998">Cell outer membrane</keyword>
<evidence type="ECO:0000313" key="12">
    <source>
        <dbReference type="EMBL" id="MBK1876852.1"/>
    </source>
</evidence>
<keyword evidence="4 8" id="KW-0812">Transmembrane</keyword>
<evidence type="ECO:0000256" key="7">
    <source>
        <dbReference type="ARBA" id="ARBA00023237"/>
    </source>
</evidence>
<evidence type="ECO:0000259" key="11">
    <source>
        <dbReference type="Pfam" id="PF07715"/>
    </source>
</evidence>
<sequence>MPSPLANSPLPPSRSRRAVYQACASLAAALLHSSLQAEEDLFDLTLEELLNVQVIVASDRLEDERSVFGSVDRIQEPEWQRFGATLAFDALNYVSGVDTHLSIGGSTTLSIRGYSDSTGSARGKALLFDGIPLNGFTFATDLYGKSLLSSQMLESIEIVKGPISSFYGPGAFHGAILLRPWKSESDTRQFHASIGTREDYEATFRASYDLGGGIRSTTNLNYFSQSAAGPYAPTAGRAYDYELESKSLNQTFQYENHRIGILLNKSTTDDFYDLFDADGYSRANPASARLFYYRSDLDLGNDLTLKPSVWHNDSRFDLESRNGQVFLEWEDKATGGKLHLEHEQDQRLLKAGIEFIHMSIPHSQLQSAGSPATSPYDGFSRDISTLFASYTDSFLDERLALDLGLRYDHFSNTDANELSPKFGVIYHLDQQNSLKLIAASGYRAPAAGEIAGGNAFLGGTALEGERLNSYELIHIFTNENFTLNNTFFTNKWKDAIITQETDASRNAGLAAQFVNAGRNESYGYELEATYLQDNLNTLVFLNASHVRSRNSDSDALYELFPETKLALGLRYEGDTWDASLTTLHKFDRKSSPLPEARDLPDYHSINLGIRYKADAFSIDLNIDNLFDRTNIEPSIWSIPGGIYQTGTEARLSFRSQY</sequence>
<accession>A0A934RYV4</accession>
<dbReference type="Gene3D" id="2.40.170.20">
    <property type="entry name" value="TonB-dependent receptor, beta-barrel domain"/>
    <property type="match status" value="1"/>
</dbReference>
<keyword evidence="12" id="KW-0675">Receptor</keyword>
<dbReference type="InterPro" id="IPR000531">
    <property type="entry name" value="Beta-barrel_TonB"/>
</dbReference>
<dbReference type="GO" id="GO:0015344">
    <property type="term" value="F:siderophore uptake transmembrane transporter activity"/>
    <property type="evidence" value="ECO:0007669"/>
    <property type="project" value="TreeGrafter"/>
</dbReference>
<keyword evidence="6 8" id="KW-0472">Membrane</keyword>
<comment type="caution">
    <text evidence="12">The sequence shown here is derived from an EMBL/GenBank/DDBJ whole genome shotgun (WGS) entry which is preliminary data.</text>
</comment>
<keyword evidence="2 8" id="KW-0813">Transport</keyword>
<evidence type="ECO:0000256" key="5">
    <source>
        <dbReference type="ARBA" id="ARBA00023077"/>
    </source>
</evidence>
<feature type="domain" description="TonB-dependent receptor-like beta-barrel" evidence="10">
    <location>
        <begin position="208"/>
        <end position="625"/>
    </location>
</feature>
<dbReference type="Gene3D" id="2.170.130.10">
    <property type="entry name" value="TonB-dependent receptor, plug domain"/>
    <property type="match status" value="1"/>
</dbReference>
<dbReference type="EMBL" id="JAENIL010000012">
    <property type="protein sequence ID" value="MBK1876852.1"/>
    <property type="molecule type" value="Genomic_DNA"/>
</dbReference>
<dbReference type="InterPro" id="IPR012910">
    <property type="entry name" value="Plug_dom"/>
</dbReference>
<evidence type="ECO:0000256" key="9">
    <source>
        <dbReference type="RuleBase" id="RU003357"/>
    </source>
</evidence>
<dbReference type="InterPro" id="IPR036942">
    <property type="entry name" value="Beta-barrel_TonB_sf"/>
</dbReference>
<proteinExistence type="inferred from homology"/>
<keyword evidence="5 9" id="KW-0798">TonB box</keyword>
<dbReference type="GO" id="GO:0044718">
    <property type="term" value="P:siderophore transmembrane transport"/>
    <property type="evidence" value="ECO:0007669"/>
    <property type="project" value="TreeGrafter"/>
</dbReference>
<comment type="subcellular location">
    <subcellularLocation>
        <location evidence="1 8">Cell outer membrane</location>
        <topology evidence="1 8">Multi-pass membrane protein</topology>
    </subcellularLocation>
</comment>
<reference evidence="12" key="1">
    <citation type="submission" date="2021-01" db="EMBL/GenBank/DDBJ databases">
        <title>Modified the classification status of verrucomicrobia.</title>
        <authorList>
            <person name="Feng X."/>
        </authorList>
    </citation>
    <scope>NUCLEOTIDE SEQUENCE</scope>
    <source>
        <strain evidence="12">KCTC 13126</strain>
    </source>
</reference>
<dbReference type="InterPro" id="IPR039426">
    <property type="entry name" value="TonB-dep_rcpt-like"/>
</dbReference>
<dbReference type="Pfam" id="PF07715">
    <property type="entry name" value="Plug"/>
    <property type="match status" value="1"/>
</dbReference>
<evidence type="ECO:0000256" key="2">
    <source>
        <dbReference type="ARBA" id="ARBA00022448"/>
    </source>
</evidence>
<protein>
    <submittedName>
        <fullName evidence="12">TonB-dependent receptor</fullName>
    </submittedName>
</protein>
<dbReference type="AlphaFoldDB" id="A0A934RYV4"/>
<feature type="domain" description="TonB-dependent receptor plug" evidence="11">
    <location>
        <begin position="65"/>
        <end position="174"/>
    </location>
</feature>
<name>A0A934RYV4_9BACT</name>
<dbReference type="GO" id="GO:0009279">
    <property type="term" value="C:cell outer membrane"/>
    <property type="evidence" value="ECO:0007669"/>
    <property type="project" value="UniProtKB-SubCell"/>
</dbReference>
<organism evidence="12 13">
    <name type="scientific">Pelagicoccus mobilis</name>
    <dbReference type="NCBI Taxonomy" id="415221"/>
    <lineage>
        <taxon>Bacteria</taxon>
        <taxon>Pseudomonadati</taxon>
        <taxon>Verrucomicrobiota</taxon>
        <taxon>Opitutia</taxon>
        <taxon>Puniceicoccales</taxon>
        <taxon>Pelagicoccaceae</taxon>
        <taxon>Pelagicoccus</taxon>
    </lineage>
</organism>
<evidence type="ECO:0000256" key="3">
    <source>
        <dbReference type="ARBA" id="ARBA00022452"/>
    </source>
</evidence>
<keyword evidence="3 8" id="KW-1134">Transmembrane beta strand</keyword>
<dbReference type="Proteomes" id="UP000617628">
    <property type="component" value="Unassembled WGS sequence"/>
</dbReference>
<evidence type="ECO:0000313" key="13">
    <source>
        <dbReference type="Proteomes" id="UP000617628"/>
    </source>
</evidence>
<evidence type="ECO:0000256" key="4">
    <source>
        <dbReference type="ARBA" id="ARBA00022692"/>
    </source>
</evidence>
<dbReference type="PANTHER" id="PTHR30069:SF40">
    <property type="entry name" value="TONB-DEPENDENT RECEPTOR NMB0964-RELATED"/>
    <property type="match status" value="1"/>
</dbReference>
<evidence type="ECO:0000256" key="6">
    <source>
        <dbReference type="ARBA" id="ARBA00023136"/>
    </source>
</evidence>
<evidence type="ECO:0000256" key="1">
    <source>
        <dbReference type="ARBA" id="ARBA00004571"/>
    </source>
</evidence>
<gene>
    <name evidence="12" type="ORF">JIN87_08235</name>
</gene>
<dbReference type="PROSITE" id="PS52016">
    <property type="entry name" value="TONB_DEPENDENT_REC_3"/>
    <property type="match status" value="1"/>
</dbReference>
<dbReference type="SUPFAM" id="SSF56935">
    <property type="entry name" value="Porins"/>
    <property type="match status" value="1"/>
</dbReference>
<evidence type="ECO:0000259" key="10">
    <source>
        <dbReference type="Pfam" id="PF00593"/>
    </source>
</evidence>
<dbReference type="Pfam" id="PF00593">
    <property type="entry name" value="TonB_dep_Rec_b-barrel"/>
    <property type="match status" value="1"/>
</dbReference>
<dbReference type="InterPro" id="IPR037066">
    <property type="entry name" value="Plug_dom_sf"/>
</dbReference>